<evidence type="ECO:0000313" key="2">
    <source>
        <dbReference type="Proteomes" id="UP000767854"/>
    </source>
</evidence>
<dbReference type="RefSeq" id="WP_204664922.1">
    <property type="nucleotide sequence ID" value="NZ_JAFBDT010000019.1"/>
</dbReference>
<sequence>MRKILMLFLSAVLIFGSIPVFGEISERELRTLEGSYQFDVSFENADLVNTMLKMDYKVSTPITGDLMAHSFVLDVKYKDGEMLLYDRGLLIDNSGMASNNELFFFRFFYEVPDASIPGIGYQIEGSVAFDDSFN</sequence>
<protein>
    <submittedName>
        <fullName evidence="1">Uncharacterized protein</fullName>
    </submittedName>
</protein>
<evidence type="ECO:0000313" key="1">
    <source>
        <dbReference type="EMBL" id="MBM7562492.1"/>
    </source>
</evidence>
<gene>
    <name evidence="1" type="ORF">JOC49_002052</name>
</gene>
<comment type="caution">
    <text evidence="1">The sequence shown here is derived from an EMBL/GenBank/DDBJ whole genome shotgun (WGS) entry which is preliminary data.</text>
</comment>
<name>A0ABS2MSV9_9FIRM</name>
<accession>A0ABS2MSV9</accession>
<proteinExistence type="predicted"/>
<organism evidence="1 2">
    <name type="scientific">Fusibacter tunisiensis</name>
    <dbReference type="NCBI Taxonomy" id="1008308"/>
    <lineage>
        <taxon>Bacteria</taxon>
        <taxon>Bacillati</taxon>
        <taxon>Bacillota</taxon>
        <taxon>Clostridia</taxon>
        <taxon>Eubacteriales</taxon>
        <taxon>Eubacteriales Family XII. Incertae Sedis</taxon>
        <taxon>Fusibacter</taxon>
    </lineage>
</organism>
<reference evidence="1 2" key="1">
    <citation type="submission" date="2021-01" db="EMBL/GenBank/DDBJ databases">
        <title>Genomic Encyclopedia of Type Strains, Phase IV (KMG-IV): sequencing the most valuable type-strain genomes for metagenomic binning, comparative biology and taxonomic classification.</title>
        <authorList>
            <person name="Goeker M."/>
        </authorList>
    </citation>
    <scope>NUCLEOTIDE SEQUENCE [LARGE SCALE GENOMIC DNA]</scope>
    <source>
        <strain evidence="1 2">DSM 24436</strain>
    </source>
</reference>
<dbReference type="Proteomes" id="UP000767854">
    <property type="component" value="Unassembled WGS sequence"/>
</dbReference>
<dbReference type="EMBL" id="JAFBDT010000019">
    <property type="protein sequence ID" value="MBM7562492.1"/>
    <property type="molecule type" value="Genomic_DNA"/>
</dbReference>
<keyword evidence="2" id="KW-1185">Reference proteome</keyword>